<organism evidence="1 2">
    <name type="scientific">Phytophthora fragariaefolia</name>
    <dbReference type="NCBI Taxonomy" id="1490495"/>
    <lineage>
        <taxon>Eukaryota</taxon>
        <taxon>Sar</taxon>
        <taxon>Stramenopiles</taxon>
        <taxon>Oomycota</taxon>
        <taxon>Peronosporomycetes</taxon>
        <taxon>Peronosporales</taxon>
        <taxon>Peronosporaceae</taxon>
        <taxon>Phytophthora</taxon>
    </lineage>
</organism>
<protein>
    <submittedName>
        <fullName evidence="1">Unnamed protein product</fullName>
    </submittedName>
</protein>
<proteinExistence type="predicted"/>
<dbReference type="Gene3D" id="3.60.10.10">
    <property type="entry name" value="Endonuclease/exonuclease/phosphatase"/>
    <property type="match status" value="1"/>
</dbReference>
<keyword evidence="2" id="KW-1185">Reference proteome</keyword>
<gene>
    <name evidence="1" type="ORF">Pfra01_001676300</name>
</gene>
<name>A0A9W7D0M6_9STRA</name>
<dbReference type="Proteomes" id="UP001165121">
    <property type="component" value="Unassembled WGS sequence"/>
</dbReference>
<dbReference type="InterPro" id="IPR036691">
    <property type="entry name" value="Endo/exonu/phosph_ase_sf"/>
</dbReference>
<dbReference type="PANTHER" id="PTHR19446">
    <property type="entry name" value="REVERSE TRANSCRIPTASES"/>
    <property type="match status" value="1"/>
</dbReference>
<evidence type="ECO:0000313" key="1">
    <source>
        <dbReference type="EMBL" id="GMF46019.1"/>
    </source>
</evidence>
<dbReference type="EMBL" id="BSXT01001904">
    <property type="protein sequence ID" value="GMF46019.1"/>
    <property type="molecule type" value="Genomic_DNA"/>
</dbReference>
<comment type="caution">
    <text evidence="1">The sequence shown here is derived from an EMBL/GenBank/DDBJ whole genome shotgun (WGS) entry which is preliminary data.</text>
</comment>
<sequence length="482" mass="55432">MFYTPSHLKRDGLKRKPELQVITQHLQGFIRKRREAWLRGWKQRTETAPADIIFVQDTHLKTKKDTVEMSEMWNRVCGAKQPAHPLSYWTTTASNSGGVGILLLPHVAARIRPWKQNDWTDRRIAVEFDNWCLTNIYAPANRCKRQEFFSDLSDWMDPTISTLLGGDFNAVLNPRVDRIVDGMPNLGACESKELNHLIENLDLMDARSASRIDRFYVTSDISGTAQWVEAREPVSHSDHQELRLWLTIKKSHSRKRKGITRYPISSPRPEWVQTQIQKRIKKLTKEFQSQSCPAAAWDTFAKQLSVMINVVARMDREHTEHYYDRLQTNTRSLTSTRTEILLKAQHHRTHLQDTSIQRIRLQQKEWHQNGTILGASHAKVSSSDIRDALKNFHEVPEQNRLQPDEQKKLTRLIEEQEVLTAIEQLPRDKSGGSSGLSHDVFKDFKAELVGSLTAVYQAILNGAAVPKSFLDAVVVPLRKKGD</sequence>
<reference evidence="1" key="1">
    <citation type="submission" date="2023-04" db="EMBL/GenBank/DDBJ databases">
        <title>Phytophthora fragariaefolia NBRC 109709.</title>
        <authorList>
            <person name="Ichikawa N."/>
            <person name="Sato H."/>
            <person name="Tonouchi N."/>
        </authorList>
    </citation>
    <scope>NUCLEOTIDE SEQUENCE</scope>
    <source>
        <strain evidence="1">NBRC 109709</strain>
    </source>
</reference>
<dbReference type="SUPFAM" id="SSF56219">
    <property type="entry name" value="DNase I-like"/>
    <property type="match status" value="1"/>
</dbReference>
<dbReference type="OrthoDB" id="126439at2759"/>
<evidence type="ECO:0000313" key="2">
    <source>
        <dbReference type="Proteomes" id="UP001165121"/>
    </source>
</evidence>
<dbReference type="AlphaFoldDB" id="A0A9W7D0M6"/>
<accession>A0A9W7D0M6</accession>